<dbReference type="PANTHER" id="PTHR22706">
    <property type="entry name" value="ASSEMBLY FACTOR FOR SPINDLE MICROTUBULES"/>
    <property type="match status" value="1"/>
</dbReference>
<dbReference type="Gene3D" id="1.25.10.10">
    <property type="entry name" value="Leucine-rich Repeat Variant"/>
    <property type="match status" value="1"/>
</dbReference>
<dbReference type="FunFam" id="1.20.5.190:FF:000084">
    <property type="entry name" value="Abnormal spindle microtubule assembly"/>
    <property type="match status" value="1"/>
</dbReference>
<dbReference type="GO" id="GO:0005516">
    <property type="term" value="F:calmodulin binding"/>
    <property type="evidence" value="ECO:0007669"/>
    <property type="project" value="UniProtKB-KW"/>
</dbReference>
<keyword evidence="8" id="KW-0112">Calmodulin-binding</keyword>
<keyword evidence="4" id="KW-0597">Phosphoprotein</keyword>
<evidence type="ECO:0000256" key="11">
    <source>
        <dbReference type="ARBA" id="ARBA00023306"/>
    </source>
</evidence>
<dbReference type="InterPro" id="IPR001715">
    <property type="entry name" value="CH_dom"/>
</dbReference>
<dbReference type="GO" id="GO:0051301">
    <property type="term" value="P:cell division"/>
    <property type="evidence" value="ECO:0007669"/>
    <property type="project" value="UniProtKB-KW"/>
</dbReference>
<dbReference type="PANTHER" id="PTHR22706:SF1">
    <property type="entry name" value="ASSEMBLY FACTOR FOR SPINDLE MICROTUBULES"/>
    <property type="match status" value="1"/>
</dbReference>
<dbReference type="GO" id="GO:0005634">
    <property type="term" value="C:nucleus"/>
    <property type="evidence" value="ECO:0007669"/>
    <property type="project" value="UniProtKB-SubCell"/>
</dbReference>
<gene>
    <name evidence="14" type="primary">Aspm</name>
</gene>
<keyword evidence="5" id="KW-0132">Cell division</keyword>
<evidence type="ECO:0000256" key="6">
    <source>
        <dbReference type="ARBA" id="ARBA00022737"/>
    </source>
</evidence>
<keyword evidence="3" id="KW-0963">Cytoplasm</keyword>
<evidence type="ECO:0000256" key="7">
    <source>
        <dbReference type="ARBA" id="ARBA00022776"/>
    </source>
</evidence>
<proteinExistence type="predicted"/>
<feature type="domain" description="Calponin-homology (CH)" evidence="13">
    <location>
        <begin position="1109"/>
        <end position="1260"/>
    </location>
</feature>
<evidence type="ECO:0000256" key="2">
    <source>
        <dbReference type="ARBA" id="ARBA00004496"/>
    </source>
</evidence>
<comment type="subcellular location">
    <subcellularLocation>
        <location evidence="2">Cytoplasm</location>
    </subcellularLocation>
    <subcellularLocation>
        <location evidence="1">Nucleus</location>
    </subcellularLocation>
</comment>
<evidence type="ECO:0000256" key="3">
    <source>
        <dbReference type="ARBA" id="ARBA00022490"/>
    </source>
</evidence>
<dbReference type="PROSITE" id="PS50096">
    <property type="entry name" value="IQ"/>
    <property type="match status" value="31"/>
</dbReference>
<evidence type="ECO:0000256" key="10">
    <source>
        <dbReference type="ARBA" id="ARBA00023242"/>
    </source>
</evidence>
<dbReference type="SUPFAM" id="SSF48371">
    <property type="entry name" value="ARM repeat"/>
    <property type="match status" value="1"/>
</dbReference>
<keyword evidence="11" id="KW-0131">Cell cycle</keyword>
<dbReference type="GO" id="GO:0051295">
    <property type="term" value="P:establishment of meiotic spindle localization"/>
    <property type="evidence" value="ECO:0007669"/>
    <property type="project" value="TreeGrafter"/>
</dbReference>
<dbReference type="GO" id="GO:0005737">
    <property type="term" value="C:cytoplasm"/>
    <property type="evidence" value="ECO:0007669"/>
    <property type="project" value="UniProtKB-SubCell"/>
</dbReference>
<dbReference type="SUPFAM" id="SSF52540">
    <property type="entry name" value="P-loop containing nucleoside triphosphate hydrolases"/>
    <property type="match status" value="15"/>
</dbReference>
<evidence type="ECO:0000256" key="1">
    <source>
        <dbReference type="ARBA" id="ARBA00004123"/>
    </source>
</evidence>
<dbReference type="GO" id="GO:0097431">
    <property type="term" value="C:mitotic spindle pole"/>
    <property type="evidence" value="ECO:0007669"/>
    <property type="project" value="UniProtKB-ARBA"/>
</dbReference>
<evidence type="ECO:0000259" key="13">
    <source>
        <dbReference type="PROSITE" id="PS50021"/>
    </source>
</evidence>
<dbReference type="CDD" id="cd21223">
    <property type="entry name" value="CH_ASPM_rpt1"/>
    <property type="match status" value="1"/>
</dbReference>
<dbReference type="InterPro" id="IPR031549">
    <property type="entry name" value="ASH"/>
</dbReference>
<dbReference type="FunFam" id="1.10.418.10:FF:000051">
    <property type="entry name" value="Abnormal spindle-like microcephaly-associated protein homolog"/>
    <property type="match status" value="1"/>
</dbReference>
<dbReference type="Pfam" id="PF00307">
    <property type="entry name" value="CH"/>
    <property type="match status" value="1"/>
</dbReference>
<evidence type="ECO:0000256" key="9">
    <source>
        <dbReference type="ARBA" id="ARBA00023054"/>
    </source>
</evidence>
<dbReference type="FunFam" id="2.60.40.10:FF:001429">
    <property type="entry name" value="Abnormal spindle-like microcephaly-associated protein homolog"/>
    <property type="match status" value="1"/>
</dbReference>
<dbReference type="FunFam" id="1.20.5.190:FF:000030">
    <property type="entry name" value="Abnormal spindle-like microcephaly-associated protein homolog"/>
    <property type="match status" value="1"/>
</dbReference>
<keyword evidence="7" id="KW-0498">Mitosis</keyword>
<accession>A0A8C0WEM7</accession>
<keyword evidence="10" id="KW-0539">Nucleus</keyword>
<dbReference type="GO" id="GO:0005874">
    <property type="term" value="C:microtubule"/>
    <property type="evidence" value="ECO:0007669"/>
    <property type="project" value="UniProtKB-ARBA"/>
</dbReference>
<organism evidence="14">
    <name type="scientific">Castor canadensis</name>
    <name type="common">American beaver</name>
    <dbReference type="NCBI Taxonomy" id="51338"/>
    <lineage>
        <taxon>Eukaryota</taxon>
        <taxon>Metazoa</taxon>
        <taxon>Chordata</taxon>
        <taxon>Craniata</taxon>
        <taxon>Vertebrata</taxon>
        <taxon>Euteleostomi</taxon>
        <taxon>Mammalia</taxon>
        <taxon>Eutheria</taxon>
        <taxon>Euarchontoglires</taxon>
        <taxon>Glires</taxon>
        <taxon>Rodentia</taxon>
        <taxon>Castorimorpha</taxon>
        <taxon>Castoridae</taxon>
        <taxon>Castor</taxon>
    </lineage>
</organism>
<dbReference type="InterPro" id="IPR027417">
    <property type="entry name" value="P-loop_NTPase"/>
</dbReference>
<dbReference type="InterPro" id="IPR036872">
    <property type="entry name" value="CH_dom_sf"/>
</dbReference>
<dbReference type="FunFam" id="1.20.5.190:FF:000010">
    <property type="entry name" value="Abnormal spindle-like microcephaly-associated protein homolog"/>
    <property type="match status" value="1"/>
</dbReference>
<evidence type="ECO:0000256" key="8">
    <source>
        <dbReference type="ARBA" id="ARBA00022860"/>
    </source>
</evidence>
<evidence type="ECO:0000313" key="14">
    <source>
        <dbReference type="Ensembl" id="ENSCCNP00000008132.1"/>
    </source>
</evidence>
<dbReference type="InterPro" id="IPR013783">
    <property type="entry name" value="Ig-like_fold"/>
</dbReference>
<dbReference type="GO" id="GO:0000278">
    <property type="term" value="P:mitotic cell cycle"/>
    <property type="evidence" value="ECO:0007669"/>
    <property type="project" value="TreeGrafter"/>
</dbReference>
<dbReference type="Ensembl" id="ENSCCNT00000010756.1">
    <property type="protein sequence ID" value="ENSCCNP00000008132.1"/>
    <property type="gene ID" value="ENSCCNG00000008611.1"/>
</dbReference>
<dbReference type="Pfam" id="PF00612">
    <property type="entry name" value="IQ"/>
    <property type="match status" value="27"/>
</dbReference>
<reference evidence="14" key="1">
    <citation type="submission" date="2023-09" db="UniProtKB">
        <authorList>
            <consortium name="Ensembl"/>
        </authorList>
    </citation>
    <scope>IDENTIFICATION</scope>
</reference>
<dbReference type="CDD" id="cd23767">
    <property type="entry name" value="IQCD"/>
    <property type="match status" value="1"/>
</dbReference>
<dbReference type="PROSITE" id="PS50021">
    <property type="entry name" value="CH"/>
    <property type="match status" value="2"/>
</dbReference>
<dbReference type="SUPFAM" id="SSF47576">
    <property type="entry name" value="Calponin-homology domain, CH-domain"/>
    <property type="match status" value="1"/>
</dbReference>
<evidence type="ECO:0000256" key="4">
    <source>
        <dbReference type="ARBA" id="ARBA00022553"/>
    </source>
</evidence>
<evidence type="ECO:0000256" key="12">
    <source>
        <dbReference type="SAM" id="MobiDB-lite"/>
    </source>
</evidence>
<dbReference type="Gene3D" id="2.60.40.10">
    <property type="entry name" value="Immunoglobulins"/>
    <property type="match status" value="1"/>
</dbReference>
<name>A0A8C0WEM7_CASCN</name>
<dbReference type="FunFam" id="1.20.5.190:FF:000059">
    <property type="entry name" value="Abnormal spindle-like microcephaly-associated protein homolog"/>
    <property type="match status" value="1"/>
</dbReference>
<dbReference type="InterPro" id="IPR000048">
    <property type="entry name" value="IQ_motif_EF-hand-BS"/>
</dbReference>
<dbReference type="SMART" id="SM00015">
    <property type="entry name" value="IQ"/>
    <property type="match status" value="53"/>
</dbReference>
<protein>
    <recommendedName>
        <fullName evidence="13">Calponin-homology (CH) domain-containing protein</fullName>
    </recommendedName>
</protein>
<dbReference type="Gene3D" id="1.10.418.10">
    <property type="entry name" value="Calponin-like domain"/>
    <property type="match status" value="2"/>
</dbReference>
<feature type="domain" description="Calponin-homology (CH)" evidence="13">
    <location>
        <begin position="919"/>
        <end position="1055"/>
    </location>
</feature>
<dbReference type="Gene3D" id="1.20.5.190">
    <property type="match status" value="24"/>
</dbReference>
<dbReference type="Pfam" id="PF15780">
    <property type="entry name" value="ASH"/>
    <property type="match status" value="1"/>
</dbReference>
<keyword evidence="6" id="KW-0677">Repeat</keyword>
<dbReference type="SMART" id="SM00033">
    <property type="entry name" value="CH"/>
    <property type="match status" value="2"/>
</dbReference>
<dbReference type="InterPro" id="IPR051185">
    <property type="entry name" value="ASPM"/>
</dbReference>
<keyword evidence="9" id="KW-0175">Coiled coil</keyword>
<dbReference type="InterPro" id="IPR016024">
    <property type="entry name" value="ARM-type_fold"/>
</dbReference>
<dbReference type="CDD" id="cd21224">
    <property type="entry name" value="CH_ASPM_rpt2"/>
    <property type="match status" value="1"/>
</dbReference>
<dbReference type="GO" id="GO:0007051">
    <property type="term" value="P:spindle organization"/>
    <property type="evidence" value="ECO:0007669"/>
    <property type="project" value="UniProtKB-ARBA"/>
</dbReference>
<evidence type="ECO:0000256" key="5">
    <source>
        <dbReference type="ARBA" id="ARBA00022618"/>
    </source>
</evidence>
<sequence length="3132" mass="368393">MATRRAARSGWEVSPAEPRRRRRRDSAAREDATSPPVLSLSHFCRAPFVCFGDVCLGASRTLPLLLHNPSEEVAEVQVPRVRAAQLGFSVAPRRVLLQPKETTAISVNWTPLKEGRVREIVTFLVNDILKHQAILLGNAEEQKKKKKSLWDTINKKKVPASSCHNKRTSKIQNINKTFSVSQKVDRVRSPLQACENLAMSEGCSPTKSNSLTLEENKIPISPISPTFKECQSETCLPLFLRRSTAYSSLHASENGEQLQVEDSISKGFNFNENVITETSFNSISVSGQSEENKLVLTPNCSSTLNVIQSQGNFLSPDSFVNNNHTADNNNKPGLVTCLSPDAFRTDNLKPLCLESKTVPEISRTILSPDSFINDNYGLKQDLESESVNPILSPSQFVNDNMTHMCISQQTCEVSQLSNSSSRLPQFPKDWGGNEVLPCIPECQSSKTSKVIFEEFKCIEMKSDYYGFTKQAHPSFSSVQEVSLCNHKNQPKRRPILSATVTKRKPTCARENQTEDNKPKAKRCLDSVVGDCEKVRDNQKEAFSSYLPVIEPVLSKSKSYKNEISPSRTPFVARKRKSDGNMEVAKVKVAAAEHTEECEIKRLQFSPSESKTTFTKTKKMITPISKRISNREKLSLKKKTDSSVFKTPISKTSKRRKRIVAVAQSNLTFIKPLKTDIPRHPMPFAAKNMFYDERWKEKQEQGFTWWLNFILTPDDFTVKTNVPEVNAATLLLGVENPHKISVLRAPTKDEVSLRAYTVRCRLNRLRRTACRLFTSEKMVKAIKKLEIEIEVGRLIVRKDRHLWKDVGERQKVLNWLLSYNPLWLRIGLETVYGELISLEDNSDVTGLAMFILNRLLWNPDIAAEYRHPTVPHLYRDGHEEALSKFTLKKLLLLVCFLDHAKMSRLIDHDPCLFCKDAEFKASKEILLAFSRDFLSGEGDLSRHLSLLGFPVSHVQTPFDEFDFAVTNLAVDLQCGVRLVRTMELLTQNWNLSKKLRIPAISRLQKMHNVDIVLQVLKSRGIQLSDEHGNPILSKDIVDRHREKTLGLLWKIAFAFQVDISLNLEELREEIHFLKHTLSIRKTMSALSCHFDAVTNKKKDKRNTGPLEQYSDSVKLLLDWVNAVCAFYNKKVENFTVSFSDGQVLCYLIHHYHPCYVPFGAICQRTTHTVECTQTGAVVLNSSSESDDSTLDTSLKALDHENISELHKELLENEKKNFHLVRSAVRDLGGIPAMIHHSDMSNTIPDEKVVITYLSFLCARLLDLRKEIRAARLIQTTWRKYKLRKDLQCYKERDKAARIIQSAVIKFLNKQRFKKEVNAALVIQKYWRRFLAQRKLLMLKREKLEVIQNKSASVIQGYWRRYSSRKRFLRLKYYAIILQSRIRMIIAVASYKRYLWATVTVQQHWRACLRRKQDQQRYKMLKSSSLIIQATFRRWKRHKMQLQTKAAIILQRAFRKWHIRKRTKEKSAVVIQSWYRMNKELRKYVYIRSCVVIIQRRFRWFQAQKLYKRKKESVLTIQKYFRAYLKGKTERTSYLQKRAAAICIQAAFRKMKANNLHRRTRAACVLQSYWRMRQDKLQFLNLRKIVVKLQAHVRKHQQLQKYKKMKKAALVIQTHFRAYISARKAQASYQKTRSAVIVLQSAYRGMQARKTCVHILKSIIKIQSYYRTYISKKKFLTLKNATIKLQSIVKMKQTRKEYLGLRAAALYIQRWYRSQKMSAQRREEYIHMCESCIKLQALVRGYLVRKQMRVQRKAAVSLQSYFRMKKMRQQYLKTYKAILDIQNYYRAYKAQVNQRKNFLRVKRTATCFQAAYRGYKVRQLIKHQSVAALKIQTAFRGYRNRVKYLSMLQSAVKIQRWYRAHKTVCDVRTQFLKTRIAVISLQSAYRGWKVRKQLRREHEAAMKIQSAFRVAKARKQFRLLKTAALVIQRHLRAWGAGKKQQMAYLELRHAALVIQCTWRGRTLRRQIERQHKSAVIIQSYYRMHLQRRKWKTMKKAAFLIQMYYRAYHIGKEQHCLYLKTKAAIVLQSAYRGMKVRKRIKTYNRAVVTIQSKYRAYKTQQKYTTYRRSAIVIQRWYRNTKIANRQHKEYLNLKKTAIKIQAVYRGIRVRRHIRHKHKSATLIKATFKMYQLRVRYHAMRRAAVVIQARYRAYHQGKIHREKYLTALKAINTLQASFRGARVRQALRKRQIAATLIQSYFRRHRQQTYFNKLKKATKAVQQRYRAVKERNIQFQRYNRLRHSAVSIQAAFRGMKARRHLKTMHLAATLIQRRFRTLTMRRKFLSFKNTVIWIQRRYRVHLAKRHLQQFFQLHKAVIKIQSSFRGWRVRKKMQEMHRAATLIQAIFRMHRARVRYQALKQTCLVIQKRYQANRAAKLQRLHFIRQRCSAVILQAAFRAMKTRRHLKKMHSSATLIQSRFRSLVMRRRFISLKKSAIFVQRKYRAAVYAKHKLHQFLQLRKAAITIQSSYRRLMVKRKLREMHRAAVLIQATFRMHRTYITFHIWKRASILIQQHYRAYRAAKLQREQALREKHRAAAVIQSTYRMYRQYYFFQKLLWATKVIQEKYRANKKRQKVLQLSACKKELTCAQASFQDVTIRKQIEEQQEAAVIIQKHFKAFKTRRHYLHLRARAGFELRAVWKSYKTKKYLCEVKAACTIQAWYRCWRARKEYLAVLKAVKVIQRCFYAKLERTWFLKLRTSAIIIQRQWRAILSARIAREHQAACLIQPHYKERQLFLQQKYAALIIQRYIRARKASKCDRTKYEQKDRTRLLRFTAAAYHHLSALRIQRTYRLHMVLNRAKKHVNWVICIQRWFRARLQQKRFIEKYRSIIKIEHEVQECLNQQNKAASVIQKAVRQFLLCKRQEKLTSRITKIQVIQTYSIKNDCKKIKVIRLSLQAVNREIQEENKLYKRTALALHYLFTSKHLSAILEALKHLEVVTRLSPVCCENMAESGAISKIFVLIRSCNRSVPCMEVIRYAVQVLLHVAKYEKTTSAVYSVENCIDTLLELLQMYREKPGDKVADKSGSIFTKTCCLLAILLKTTNQASDVRSRSKVVDCIYSLYKLTARKHKMNIERIVWKQKKTSSVGIPFLPETPIRTRIVSRLEPAWVLRRDNMDEIRNSLQAIQMLMDTLGIPY</sequence>
<feature type="region of interest" description="Disordered" evidence="12">
    <location>
        <begin position="1"/>
        <end position="33"/>
    </location>
</feature>
<dbReference type="FunFam" id="1.20.5.190:FF:000009">
    <property type="entry name" value="Abnormal spindle-like microcephaly-associated protein homolog"/>
    <property type="match status" value="2"/>
</dbReference>
<dbReference type="FunFam" id="1.20.5.190:FF:000008">
    <property type="entry name" value="Abnormal spindle-like microcephaly-associated protein homolog"/>
    <property type="match status" value="5"/>
</dbReference>
<dbReference type="InterPro" id="IPR011989">
    <property type="entry name" value="ARM-like"/>
</dbReference>